<keyword evidence="1" id="KW-1133">Transmembrane helix</keyword>
<evidence type="ECO:0000313" key="2">
    <source>
        <dbReference type="EMBL" id="SEU42259.1"/>
    </source>
</evidence>
<evidence type="ECO:0000256" key="1">
    <source>
        <dbReference type="SAM" id="Phobius"/>
    </source>
</evidence>
<accession>A0A1I0LMF9</accession>
<reference evidence="2 3" key="1">
    <citation type="submission" date="2016-10" db="EMBL/GenBank/DDBJ databases">
        <authorList>
            <person name="de Groot N.N."/>
        </authorList>
    </citation>
    <scope>NUCLEOTIDE SEQUENCE [LARGE SCALE GENOMIC DNA]</scope>
    <source>
        <strain evidence="2 3">CGMCC 4.5598</strain>
    </source>
</reference>
<keyword evidence="3" id="KW-1185">Reference proteome</keyword>
<name>A0A1I0LMF9_9ACTN</name>
<dbReference type="STRING" id="568860.SAMN05421811_1207"/>
<keyword evidence="1" id="KW-0812">Transmembrane</keyword>
<dbReference type="AlphaFoldDB" id="A0A1I0LMF9"/>
<gene>
    <name evidence="2" type="ORF">SAMN05421811_1207</name>
</gene>
<dbReference type="Proteomes" id="UP000199361">
    <property type="component" value="Unassembled WGS sequence"/>
</dbReference>
<keyword evidence="1" id="KW-0472">Membrane</keyword>
<organism evidence="2 3">
    <name type="scientific">Nonomuraea wenchangensis</name>
    <dbReference type="NCBI Taxonomy" id="568860"/>
    <lineage>
        <taxon>Bacteria</taxon>
        <taxon>Bacillati</taxon>
        <taxon>Actinomycetota</taxon>
        <taxon>Actinomycetes</taxon>
        <taxon>Streptosporangiales</taxon>
        <taxon>Streptosporangiaceae</taxon>
        <taxon>Nonomuraea</taxon>
    </lineage>
</organism>
<evidence type="ECO:0000313" key="3">
    <source>
        <dbReference type="Proteomes" id="UP000199361"/>
    </source>
</evidence>
<feature type="transmembrane region" description="Helical" evidence="1">
    <location>
        <begin position="36"/>
        <end position="59"/>
    </location>
</feature>
<protein>
    <submittedName>
        <fullName evidence="2">Uncharacterized protein</fullName>
    </submittedName>
</protein>
<dbReference type="EMBL" id="FOHX01000020">
    <property type="protein sequence ID" value="SEU42259.1"/>
    <property type="molecule type" value="Genomic_DNA"/>
</dbReference>
<proteinExistence type="predicted"/>
<sequence>MSRLADNAVTLLQMVTPVQASRKTVSETPSLAVGTSVLLSGAAGAALLPAGTAIVLLFVSSDRLLSRYENANRTSASN</sequence>